<evidence type="ECO:0000256" key="1">
    <source>
        <dbReference type="SAM" id="MobiDB-lite"/>
    </source>
</evidence>
<feature type="non-terminal residue" evidence="2">
    <location>
        <position position="1"/>
    </location>
</feature>
<organism evidence="2 3">
    <name type="scientific">Ranatra chinensis</name>
    <dbReference type="NCBI Taxonomy" id="642074"/>
    <lineage>
        <taxon>Eukaryota</taxon>
        <taxon>Metazoa</taxon>
        <taxon>Ecdysozoa</taxon>
        <taxon>Arthropoda</taxon>
        <taxon>Hexapoda</taxon>
        <taxon>Insecta</taxon>
        <taxon>Pterygota</taxon>
        <taxon>Neoptera</taxon>
        <taxon>Paraneoptera</taxon>
        <taxon>Hemiptera</taxon>
        <taxon>Heteroptera</taxon>
        <taxon>Panheteroptera</taxon>
        <taxon>Nepomorpha</taxon>
        <taxon>Nepidae</taxon>
        <taxon>Ranatrinae</taxon>
        <taxon>Ranatra</taxon>
    </lineage>
</organism>
<reference evidence="2 3" key="1">
    <citation type="submission" date="2024-07" db="EMBL/GenBank/DDBJ databases">
        <title>Chromosome-level genome assembly of the water stick insect Ranatra chinensis (Heteroptera: Nepidae).</title>
        <authorList>
            <person name="Liu X."/>
        </authorList>
    </citation>
    <scope>NUCLEOTIDE SEQUENCE [LARGE SCALE GENOMIC DNA]</scope>
    <source>
        <strain evidence="2">Cailab_2021Rc</strain>
        <tissue evidence="2">Muscle</tissue>
    </source>
</reference>
<keyword evidence="3" id="KW-1185">Reference proteome</keyword>
<sequence>LLQQTYLFSDEERELVGERITGTETNESEEEERRENERFEEEEKRIAEEVEAEVRKLLAKQAATCETTDQSEWSDEDENAASEPLLADRESTGYTTDDPALENISMIHETGLTDAEGSFITLKKKMKFAPLQKLYTQNYEQSALSDVNSIFDGVCHDEGDNTSLSSRASSRLLDSDAVLSLDSLSALYDSEYDTCYAEDYRYYNRELAPDITNLANIRSMSESITRNFGQPRSETDSDV</sequence>
<gene>
    <name evidence="2" type="ORF">AAG570_009910</name>
</gene>
<protein>
    <submittedName>
        <fullName evidence="2">Uncharacterized protein</fullName>
    </submittedName>
</protein>
<proteinExistence type="predicted"/>
<accession>A0ABD0YQE6</accession>
<name>A0ABD0YQE6_9HEMI</name>
<comment type="caution">
    <text evidence="2">The sequence shown here is derived from an EMBL/GenBank/DDBJ whole genome shotgun (WGS) entry which is preliminary data.</text>
</comment>
<dbReference type="EMBL" id="JBFDAA010000004">
    <property type="protein sequence ID" value="KAL1138219.1"/>
    <property type="molecule type" value="Genomic_DNA"/>
</dbReference>
<feature type="region of interest" description="Disordered" evidence="1">
    <location>
        <begin position="65"/>
        <end position="98"/>
    </location>
</feature>
<evidence type="ECO:0000313" key="2">
    <source>
        <dbReference type="EMBL" id="KAL1138219.1"/>
    </source>
</evidence>
<evidence type="ECO:0000313" key="3">
    <source>
        <dbReference type="Proteomes" id="UP001558652"/>
    </source>
</evidence>
<feature type="region of interest" description="Disordered" evidence="1">
    <location>
        <begin position="1"/>
        <end position="44"/>
    </location>
</feature>
<dbReference type="Proteomes" id="UP001558652">
    <property type="component" value="Unassembled WGS sequence"/>
</dbReference>
<dbReference type="AlphaFoldDB" id="A0ABD0YQE6"/>
<feature type="compositionally biased region" description="Basic and acidic residues" evidence="1">
    <location>
        <begin position="31"/>
        <end position="44"/>
    </location>
</feature>